<dbReference type="Proteomes" id="UP000515472">
    <property type="component" value="Chromosome"/>
</dbReference>
<evidence type="ECO:0000313" key="1">
    <source>
        <dbReference type="EMBL" id="BCG47080.1"/>
    </source>
</evidence>
<sequence length="75" mass="8521">MSMSDVTHVVVDNDIVAVGELLKRKELVAMLGLCYTTIYNMEKAGKFPARRKVSRGRVAWLRSEVEDWIRALPTV</sequence>
<dbReference type="Pfam" id="PF05930">
    <property type="entry name" value="Phage_AlpA"/>
    <property type="match status" value="1"/>
</dbReference>
<evidence type="ECO:0000313" key="2">
    <source>
        <dbReference type="Proteomes" id="UP000515472"/>
    </source>
</evidence>
<dbReference type="Gene3D" id="1.10.238.160">
    <property type="match status" value="1"/>
</dbReference>
<organism evidence="1 2">
    <name type="scientific">Citrifermentans bremense</name>
    <dbReference type="NCBI Taxonomy" id="60035"/>
    <lineage>
        <taxon>Bacteria</taxon>
        <taxon>Pseudomonadati</taxon>
        <taxon>Thermodesulfobacteriota</taxon>
        <taxon>Desulfuromonadia</taxon>
        <taxon>Geobacterales</taxon>
        <taxon>Geobacteraceae</taxon>
        <taxon>Citrifermentans</taxon>
    </lineage>
</organism>
<dbReference type="InterPro" id="IPR010260">
    <property type="entry name" value="AlpA"/>
</dbReference>
<dbReference type="KEGG" id="gbn:GEOBRER4_18300"/>
<name>A0A6S6M0Z1_9BACT</name>
<protein>
    <submittedName>
        <fullName evidence="1">Uncharacterized protein</fullName>
    </submittedName>
</protein>
<gene>
    <name evidence="1" type="ORF">GEOBRER4_18300</name>
</gene>
<dbReference type="RefSeq" id="WP_197971403.1">
    <property type="nucleotide sequence ID" value="NZ_AP023213.1"/>
</dbReference>
<proteinExistence type="predicted"/>
<reference evidence="1 2" key="1">
    <citation type="submission" date="2020-06" db="EMBL/GenBank/DDBJ databases">
        <title>Interaction of electrochemicaly active bacteria, Geobacter bremensis R4 on different carbon anode.</title>
        <authorList>
            <person name="Meng L."/>
            <person name="Yoshida N."/>
        </authorList>
    </citation>
    <scope>NUCLEOTIDE SEQUENCE [LARGE SCALE GENOMIC DNA]</scope>
    <source>
        <strain evidence="1 2">R4</strain>
    </source>
</reference>
<dbReference type="EMBL" id="AP023213">
    <property type="protein sequence ID" value="BCG47080.1"/>
    <property type="molecule type" value="Genomic_DNA"/>
</dbReference>
<dbReference type="InterPro" id="IPR009061">
    <property type="entry name" value="DNA-bd_dom_put_sf"/>
</dbReference>
<dbReference type="AlphaFoldDB" id="A0A6S6M0Z1"/>
<keyword evidence="2" id="KW-1185">Reference proteome</keyword>
<dbReference type="SUPFAM" id="SSF46955">
    <property type="entry name" value="Putative DNA-binding domain"/>
    <property type="match status" value="1"/>
</dbReference>
<accession>A0A6S6M0Z1</accession>